<accession>A0A0N9WGQ0</accession>
<dbReference type="Pfam" id="PF01648">
    <property type="entry name" value="ACPS"/>
    <property type="match status" value="1"/>
</dbReference>
<evidence type="ECO:0000256" key="4">
    <source>
        <dbReference type="ARBA" id="ARBA00022832"/>
    </source>
</evidence>
<dbReference type="GO" id="GO:0005737">
    <property type="term" value="C:cytoplasm"/>
    <property type="evidence" value="ECO:0007669"/>
    <property type="project" value="UniProtKB-SubCell"/>
</dbReference>
<dbReference type="KEGG" id="aei:AOY20_09645"/>
<dbReference type="OrthoDB" id="517356at2"/>
<dbReference type="GO" id="GO:0000287">
    <property type="term" value="F:magnesium ion binding"/>
    <property type="evidence" value="ECO:0007669"/>
    <property type="project" value="UniProtKB-UniRule"/>
</dbReference>
<dbReference type="Proteomes" id="UP000064939">
    <property type="component" value="Chromosome"/>
</dbReference>
<dbReference type="InterPro" id="IPR004568">
    <property type="entry name" value="Ppantetheine-prot_Trfase_dom"/>
</dbReference>
<evidence type="ECO:0000256" key="8">
    <source>
        <dbReference type="HAMAP-Rule" id="MF_00101"/>
    </source>
</evidence>
<dbReference type="STRING" id="1324350.AOY20_09645"/>
<dbReference type="GO" id="GO:0006633">
    <property type="term" value="P:fatty acid biosynthetic process"/>
    <property type="evidence" value="ECO:0007669"/>
    <property type="project" value="UniProtKB-UniRule"/>
</dbReference>
<keyword evidence="11" id="KW-1185">Reference proteome</keyword>
<comment type="function">
    <text evidence="8">Transfers the 4'-phosphopantetheine moiety from coenzyme A to a Ser of acyl-carrier-protein.</text>
</comment>
<comment type="cofactor">
    <cofactor evidence="8">
        <name>Mg(2+)</name>
        <dbReference type="ChEBI" id="CHEBI:18420"/>
    </cofactor>
</comment>
<evidence type="ECO:0000256" key="7">
    <source>
        <dbReference type="ARBA" id="ARBA00023160"/>
    </source>
</evidence>
<dbReference type="EMBL" id="CP012808">
    <property type="protein sequence ID" value="ALH96710.1"/>
    <property type="molecule type" value="Genomic_DNA"/>
</dbReference>
<proteinExistence type="inferred from homology"/>
<gene>
    <name evidence="8" type="primary">acpS</name>
    <name evidence="10" type="ORF">AOY20_09645</name>
</gene>
<evidence type="ECO:0000256" key="1">
    <source>
        <dbReference type="ARBA" id="ARBA00022516"/>
    </source>
</evidence>
<dbReference type="SUPFAM" id="SSF56214">
    <property type="entry name" value="4'-phosphopantetheinyl transferase"/>
    <property type="match status" value="1"/>
</dbReference>
<keyword evidence="6 8" id="KW-0443">Lipid metabolism</keyword>
<protein>
    <recommendedName>
        <fullName evidence="8">Holo-[acyl-carrier-protein] synthase</fullName>
        <shortName evidence="8">Holo-ACP synthase</shortName>
        <ecNumber evidence="8">2.7.8.7</ecNumber>
    </recommendedName>
    <alternativeName>
        <fullName evidence="8">4'-phosphopantetheinyl transferase AcpS</fullName>
    </alternativeName>
</protein>
<organism evidence="10 11">
    <name type="scientific">Acinetobacter equi</name>
    <dbReference type="NCBI Taxonomy" id="1324350"/>
    <lineage>
        <taxon>Bacteria</taxon>
        <taxon>Pseudomonadati</taxon>
        <taxon>Pseudomonadota</taxon>
        <taxon>Gammaproteobacteria</taxon>
        <taxon>Moraxellales</taxon>
        <taxon>Moraxellaceae</taxon>
        <taxon>Acinetobacter</taxon>
    </lineage>
</organism>
<evidence type="ECO:0000313" key="10">
    <source>
        <dbReference type="EMBL" id="ALH96710.1"/>
    </source>
</evidence>
<feature type="domain" description="4'-phosphopantetheinyl transferase" evidence="9">
    <location>
        <begin position="3"/>
        <end position="97"/>
    </location>
</feature>
<comment type="catalytic activity">
    <reaction evidence="8">
        <text>apo-[ACP] + CoA = holo-[ACP] + adenosine 3',5'-bisphosphate + H(+)</text>
        <dbReference type="Rhea" id="RHEA:12068"/>
        <dbReference type="Rhea" id="RHEA-COMP:9685"/>
        <dbReference type="Rhea" id="RHEA-COMP:9690"/>
        <dbReference type="ChEBI" id="CHEBI:15378"/>
        <dbReference type="ChEBI" id="CHEBI:29999"/>
        <dbReference type="ChEBI" id="CHEBI:57287"/>
        <dbReference type="ChEBI" id="CHEBI:58343"/>
        <dbReference type="ChEBI" id="CHEBI:64479"/>
        <dbReference type="EC" id="2.7.8.7"/>
    </reaction>
</comment>
<dbReference type="NCBIfam" id="TIGR00556">
    <property type="entry name" value="pantethn_trn"/>
    <property type="match status" value="1"/>
</dbReference>
<reference evidence="10 11" key="1">
    <citation type="journal article" date="2015" name="Int. J. Syst. Evol. Microbiol.">
        <title>Acinetobacter equi sp. nov. isolated from horse faeces.</title>
        <authorList>
            <person name="Poppel M.T."/>
            <person name="Skiebe E."/>
            <person name="Laue M."/>
            <person name="Bergmann H."/>
            <person name="Ebersberger I."/>
            <person name="Garn T."/>
            <person name="Fruth A."/>
            <person name="Baumgardt S."/>
            <person name="Busse H.J."/>
            <person name="Wilharm G."/>
        </authorList>
    </citation>
    <scope>NUCLEOTIDE SEQUENCE [LARGE SCALE GENOMIC DNA]</scope>
    <source>
        <strain evidence="10 11">114</strain>
    </source>
</reference>
<dbReference type="NCBIfam" id="TIGR00516">
    <property type="entry name" value="acpS"/>
    <property type="match status" value="1"/>
</dbReference>
<evidence type="ECO:0000313" key="11">
    <source>
        <dbReference type="Proteomes" id="UP000064939"/>
    </source>
</evidence>
<dbReference type="GO" id="GO:0008897">
    <property type="term" value="F:holo-[acyl-carrier-protein] synthase activity"/>
    <property type="evidence" value="ECO:0007669"/>
    <property type="project" value="UniProtKB-UniRule"/>
</dbReference>
<sequence>MFVGTDIVEIERIKTAILRSGETFLKRMLTDTEILKVGDEELDFERISGFWAAKESIVKAIGLGFRDGILFHDAEIIHNEYGAPSFLLHGRLKEILDQKGISKISLSISHCRTHAVAVTIMA</sequence>
<keyword evidence="1 8" id="KW-0444">Lipid biosynthesis</keyword>
<dbReference type="InterPro" id="IPR008278">
    <property type="entry name" value="4-PPantetheinyl_Trfase_dom"/>
</dbReference>
<keyword evidence="3 8" id="KW-0479">Metal-binding</keyword>
<evidence type="ECO:0000256" key="6">
    <source>
        <dbReference type="ARBA" id="ARBA00023098"/>
    </source>
</evidence>
<comment type="similarity">
    <text evidence="8">Belongs to the P-Pant transferase superfamily. AcpS family.</text>
</comment>
<evidence type="ECO:0000256" key="3">
    <source>
        <dbReference type="ARBA" id="ARBA00022723"/>
    </source>
</evidence>
<evidence type="ECO:0000256" key="5">
    <source>
        <dbReference type="ARBA" id="ARBA00022842"/>
    </source>
</evidence>
<keyword evidence="8" id="KW-0963">Cytoplasm</keyword>
<dbReference type="AlphaFoldDB" id="A0A0N9WGQ0"/>
<dbReference type="InterPro" id="IPR002582">
    <property type="entry name" value="ACPS"/>
</dbReference>
<keyword evidence="4 8" id="KW-0276">Fatty acid metabolism</keyword>
<keyword evidence="5 8" id="KW-0460">Magnesium</keyword>
<feature type="binding site" evidence="8">
    <location>
        <position position="55"/>
    </location>
    <ligand>
        <name>Mg(2+)</name>
        <dbReference type="ChEBI" id="CHEBI:18420"/>
    </ligand>
</feature>
<dbReference type="InterPro" id="IPR037143">
    <property type="entry name" value="4-PPantetheinyl_Trfase_dom_sf"/>
</dbReference>
<comment type="subcellular location">
    <subcellularLocation>
        <location evidence="8">Cytoplasm</location>
    </subcellularLocation>
</comment>
<dbReference type="EC" id="2.7.8.7" evidence="8"/>
<evidence type="ECO:0000259" key="9">
    <source>
        <dbReference type="Pfam" id="PF01648"/>
    </source>
</evidence>
<feature type="binding site" evidence="8">
    <location>
        <position position="6"/>
    </location>
    <ligand>
        <name>Mg(2+)</name>
        <dbReference type="ChEBI" id="CHEBI:18420"/>
    </ligand>
</feature>
<name>A0A0N9WGQ0_9GAMM</name>
<evidence type="ECO:0000256" key="2">
    <source>
        <dbReference type="ARBA" id="ARBA00022679"/>
    </source>
</evidence>
<keyword evidence="2 8" id="KW-0808">Transferase</keyword>
<dbReference type="RefSeq" id="WP_054582579.1">
    <property type="nucleotide sequence ID" value="NZ_CP012808.1"/>
</dbReference>
<dbReference type="Gene3D" id="3.90.470.20">
    <property type="entry name" value="4'-phosphopantetheinyl transferase domain"/>
    <property type="match status" value="1"/>
</dbReference>
<keyword evidence="7 8" id="KW-0275">Fatty acid biosynthesis</keyword>
<dbReference type="HAMAP" id="MF_00101">
    <property type="entry name" value="AcpS"/>
    <property type="match status" value="1"/>
</dbReference>